<evidence type="ECO:0000256" key="1">
    <source>
        <dbReference type="ARBA" id="ARBA00005005"/>
    </source>
</evidence>
<dbReference type="SUPFAM" id="SSF48179">
    <property type="entry name" value="6-phosphogluconate dehydrogenase C-terminal domain-like"/>
    <property type="match status" value="2"/>
</dbReference>
<organism evidence="12">
    <name type="scientific">Zea mays</name>
    <name type="common">Maize</name>
    <dbReference type="NCBI Taxonomy" id="4577"/>
    <lineage>
        <taxon>Eukaryota</taxon>
        <taxon>Viridiplantae</taxon>
        <taxon>Streptophyta</taxon>
        <taxon>Embryophyta</taxon>
        <taxon>Tracheophyta</taxon>
        <taxon>Spermatophyta</taxon>
        <taxon>Magnoliopsida</taxon>
        <taxon>Liliopsida</taxon>
        <taxon>Poales</taxon>
        <taxon>Poaceae</taxon>
        <taxon>PACMAD clade</taxon>
        <taxon>Panicoideae</taxon>
        <taxon>Andropogonodae</taxon>
        <taxon>Andropogoneae</taxon>
        <taxon>Tripsacinae</taxon>
        <taxon>Zea</taxon>
    </lineage>
</organism>
<keyword evidence="5" id="KW-0413">Isomerase</keyword>
<reference evidence="12" key="1">
    <citation type="journal article" date="2018" name="Nat. Genet.">
        <title>Extensive intraspecific gene order and gene structural variations between Mo17 and other maize genomes.</title>
        <authorList>
            <person name="Sun S."/>
            <person name="Zhou Y."/>
            <person name="Chen J."/>
            <person name="Shi J."/>
            <person name="Zhao H."/>
            <person name="Zhao H."/>
            <person name="Song W."/>
            <person name="Zhang M."/>
            <person name="Cui Y."/>
            <person name="Dong X."/>
            <person name="Liu H."/>
            <person name="Ma X."/>
            <person name="Jiao Y."/>
            <person name="Wang B."/>
            <person name="Wei X."/>
            <person name="Stein J.C."/>
            <person name="Glaubitz J.C."/>
            <person name="Lu F."/>
            <person name="Yu G."/>
            <person name="Liang C."/>
            <person name="Fengler K."/>
            <person name="Li B."/>
            <person name="Rafalski A."/>
            <person name="Schnable P.S."/>
            <person name="Ware D.H."/>
            <person name="Buckler E.S."/>
            <person name="Lai J."/>
        </authorList>
    </citation>
    <scope>NUCLEOTIDE SEQUENCE [LARGE SCALE GENOMIC DNA]</scope>
    <source>
        <tissue evidence="12">Seedling</tissue>
    </source>
</reference>
<feature type="domain" description="3-hydroxyacyl-CoA dehydrogenase C-terminal" evidence="10">
    <location>
        <begin position="345"/>
        <end position="438"/>
    </location>
</feature>
<dbReference type="PANTHER" id="PTHR23309:SF49">
    <property type="entry name" value="PEROXISOMAL BIFUNCTIONAL ENZYME"/>
    <property type="match status" value="1"/>
</dbReference>
<evidence type="ECO:0000256" key="4">
    <source>
        <dbReference type="ARBA" id="ARBA00023027"/>
    </source>
</evidence>
<dbReference type="InterPro" id="IPR029045">
    <property type="entry name" value="ClpP/crotonase-like_dom_sf"/>
</dbReference>
<dbReference type="Proteomes" id="UP000251960">
    <property type="component" value="Chromosome 4"/>
</dbReference>
<dbReference type="GO" id="GO:0006631">
    <property type="term" value="P:fatty acid metabolic process"/>
    <property type="evidence" value="ECO:0007669"/>
    <property type="project" value="InterPro"/>
</dbReference>
<evidence type="ECO:0000256" key="7">
    <source>
        <dbReference type="ARBA" id="ARBA00023268"/>
    </source>
</evidence>
<dbReference type="InterPro" id="IPR008927">
    <property type="entry name" value="6-PGluconate_DH-like_C_sf"/>
</dbReference>
<evidence type="ECO:0000256" key="6">
    <source>
        <dbReference type="ARBA" id="ARBA00023239"/>
    </source>
</evidence>
<dbReference type="FunFam" id="1.10.1040.50:FF:000004">
    <property type="entry name" value="Peroxisomal fatty acid beta-oxidation multifunctional protein"/>
    <property type="match status" value="1"/>
</dbReference>
<keyword evidence="6" id="KW-0456">Lyase</keyword>
<feature type="domain" description="3-hydroxyacyl-CoA dehydrogenase NAD binding" evidence="11">
    <location>
        <begin position="121"/>
        <end position="164"/>
    </location>
</feature>
<dbReference type="Gene3D" id="1.10.1040.50">
    <property type="match status" value="1"/>
</dbReference>
<comment type="catalytic activity">
    <reaction evidence="8">
        <text>a (3S)-3-hydroxyacyl-CoA = a (2E)-enoyl-CoA + H2O</text>
        <dbReference type="Rhea" id="RHEA:16105"/>
        <dbReference type="ChEBI" id="CHEBI:15377"/>
        <dbReference type="ChEBI" id="CHEBI:57318"/>
        <dbReference type="ChEBI" id="CHEBI:58856"/>
        <dbReference type="EC" id="4.2.1.17"/>
    </reaction>
</comment>
<dbReference type="Gene3D" id="3.90.226.10">
    <property type="entry name" value="2-enoyl-CoA Hydratase, Chain A, domain 1"/>
    <property type="match status" value="1"/>
</dbReference>
<comment type="similarity">
    <text evidence="2">In the central section; belongs to the 3-hydroxyacyl-CoA dehydrogenase family.</text>
</comment>
<sequence>MAAGSIRVTMEVGADGVALITIANPPVNALHPIIIAGLKDKYAEALRRDDVKAIVLTGTQRLPRLVGLPKAIEMMLEAMVFKELVIAPTSKALVHVFFAQRSTTKVPGVTDVQLKPRPIRKVAVIGGGLMGSGIATSLLVSNISVVLKEVNPQFLQRGEKTIAGQSLYTAAAFLEKMFFSMCLSFRIVFKVKFISYLTSKSNYLCKGNLEGLVKRGSLTKDRMHKAMALLKGALDYSDFKDVDMVIEAVIEKIPLKQSIFADIEKICPKHCILATNTSTIDLNVVGKKTNSQDRIIGAHFFSPAHIMPLLEIVRTEKTSPQAILDLITIGKIIKKVPIVVGNCTGFAVNRTFFPYTQGSHLLVSLGIDVFRIDRVISTFGMPMGPFQLQDVAGYGVALAVKDIYADAFGERNLDSDLVDLMVKDGRQGKVNGKGYYIYEKGGKPKPDPSVKHVIEEYRKHANTMPGGKPVTLTDQDILEMIFFPVVNEACRVMDENVVIRASDLDIASVLGMGFPKYRGGLVFWADTVGAPYIHSKLSKWAEIYGPFFKPSSYLEQRAKSGVPLVSSHCCVRHANRFYILRRAHQELRSKVRRGHACEVLSSIEQNNAEYLRDEPLTAASLIKTPP</sequence>
<dbReference type="SUPFAM" id="SSF52096">
    <property type="entry name" value="ClpP/crotonase"/>
    <property type="match status" value="1"/>
</dbReference>
<dbReference type="PANTHER" id="PTHR23309">
    <property type="entry name" value="3-HYDROXYACYL-COA DEHYROGENASE"/>
    <property type="match status" value="1"/>
</dbReference>
<evidence type="ECO:0000256" key="2">
    <source>
        <dbReference type="ARBA" id="ARBA00007005"/>
    </source>
</evidence>
<keyword evidence="7" id="KW-0511">Multifunctional enzyme</keyword>
<dbReference type="InterPro" id="IPR036291">
    <property type="entry name" value="NAD(P)-bd_dom_sf"/>
</dbReference>
<evidence type="ECO:0000256" key="8">
    <source>
        <dbReference type="ARBA" id="ARBA00023709"/>
    </source>
</evidence>
<keyword evidence="3" id="KW-0560">Oxidoreductase</keyword>
<dbReference type="GO" id="GO:0016853">
    <property type="term" value="F:isomerase activity"/>
    <property type="evidence" value="ECO:0007669"/>
    <property type="project" value="UniProtKB-KW"/>
</dbReference>
<comment type="caution">
    <text evidence="12">The sequence shown here is derived from an EMBL/GenBank/DDBJ whole genome shotgun (WGS) entry which is preliminary data.</text>
</comment>
<comment type="pathway">
    <text evidence="1">Lipid metabolism; fatty acid beta-oxidation.</text>
</comment>
<keyword evidence="4" id="KW-0520">NAD</keyword>
<dbReference type="InterPro" id="IPR006108">
    <property type="entry name" value="3HC_DH_C"/>
</dbReference>
<dbReference type="InterPro" id="IPR006180">
    <property type="entry name" value="3-OHacyl-CoA_DH_CS"/>
</dbReference>
<dbReference type="GO" id="GO:0070403">
    <property type="term" value="F:NAD+ binding"/>
    <property type="evidence" value="ECO:0007669"/>
    <property type="project" value="InterPro"/>
</dbReference>
<accession>A0A3L6F2X3</accession>
<dbReference type="ExpressionAtlas" id="A0A3L6F2X3">
    <property type="expression patterns" value="baseline and differential"/>
</dbReference>
<proteinExistence type="inferred from homology"/>
<name>A0A3L6F2X3_MAIZE</name>
<feature type="domain" description="3-hydroxyacyl-CoA dehydrogenase NAD binding" evidence="11">
    <location>
        <begin position="205"/>
        <end position="342"/>
    </location>
</feature>
<dbReference type="GO" id="GO:0016616">
    <property type="term" value="F:oxidoreductase activity, acting on the CH-OH group of donors, NAD or NADP as acceptor"/>
    <property type="evidence" value="ECO:0007669"/>
    <property type="project" value="InterPro"/>
</dbReference>
<evidence type="ECO:0000259" key="11">
    <source>
        <dbReference type="Pfam" id="PF02737"/>
    </source>
</evidence>
<dbReference type="InterPro" id="IPR006176">
    <property type="entry name" value="3-OHacyl-CoA_DH_NAD-bd"/>
</dbReference>
<evidence type="ECO:0000259" key="10">
    <source>
        <dbReference type="Pfam" id="PF00725"/>
    </source>
</evidence>
<dbReference type="FunFam" id="3.40.50.720:FF:000009">
    <property type="entry name" value="Fatty oxidation complex, alpha subunit"/>
    <property type="match status" value="1"/>
</dbReference>
<dbReference type="SUPFAM" id="SSF51735">
    <property type="entry name" value="NAD(P)-binding Rossmann-fold domains"/>
    <property type="match status" value="2"/>
</dbReference>
<evidence type="ECO:0000256" key="5">
    <source>
        <dbReference type="ARBA" id="ARBA00023235"/>
    </source>
</evidence>
<protein>
    <submittedName>
        <fullName evidence="12">Peroxisomal fatty acid beta-oxidation multifunctional protein</fullName>
    </submittedName>
</protein>
<gene>
    <name evidence="12" type="primary">MFP_0</name>
    <name evidence="12" type="ORF">Zm00014a_020539</name>
</gene>
<dbReference type="Pfam" id="PF02737">
    <property type="entry name" value="3HCDH_N"/>
    <property type="match status" value="2"/>
</dbReference>
<dbReference type="AlphaFoldDB" id="A0A3L6F2X3"/>
<evidence type="ECO:0000256" key="9">
    <source>
        <dbReference type="ARBA" id="ARBA00023717"/>
    </source>
</evidence>
<dbReference type="Gene3D" id="3.40.50.720">
    <property type="entry name" value="NAD(P)-binding Rossmann-like Domain"/>
    <property type="match status" value="2"/>
</dbReference>
<dbReference type="EMBL" id="NCVQ01000005">
    <property type="protein sequence ID" value="PWZ26017.1"/>
    <property type="molecule type" value="Genomic_DNA"/>
</dbReference>
<comment type="catalytic activity">
    <reaction evidence="9">
        <text>a 4-saturated-(3S)-3-hydroxyacyl-CoA = a (3E)-enoyl-CoA + H2O</text>
        <dbReference type="Rhea" id="RHEA:20724"/>
        <dbReference type="ChEBI" id="CHEBI:15377"/>
        <dbReference type="ChEBI" id="CHEBI:58521"/>
        <dbReference type="ChEBI" id="CHEBI:137480"/>
        <dbReference type="EC" id="4.2.1.17"/>
    </reaction>
</comment>
<evidence type="ECO:0000313" key="12">
    <source>
        <dbReference type="EMBL" id="PWZ26017.1"/>
    </source>
</evidence>
<dbReference type="GO" id="GO:0004300">
    <property type="term" value="F:enoyl-CoA hydratase activity"/>
    <property type="evidence" value="ECO:0007669"/>
    <property type="project" value="UniProtKB-EC"/>
</dbReference>
<dbReference type="PROSITE" id="PS00067">
    <property type="entry name" value="3HCDH"/>
    <property type="match status" value="1"/>
</dbReference>
<evidence type="ECO:0000256" key="3">
    <source>
        <dbReference type="ARBA" id="ARBA00023002"/>
    </source>
</evidence>
<dbReference type="Pfam" id="PF00725">
    <property type="entry name" value="3HCDH"/>
    <property type="match status" value="1"/>
</dbReference>